<evidence type="ECO:0000313" key="2">
    <source>
        <dbReference type="Proteomes" id="UP000887575"/>
    </source>
</evidence>
<proteinExistence type="predicted"/>
<accession>A0AAF3F0W6</accession>
<dbReference type="Proteomes" id="UP000887575">
    <property type="component" value="Unassembled WGS sequence"/>
</dbReference>
<feature type="region of interest" description="Disordered" evidence="1">
    <location>
        <begin position="40"/>
        <end position="126"/>
    </location>
</feature>
<feature type="region of interest" description="Disordered" evidence="1">
    <location>
        <begin position="360"/>
        <end position="399"/>
    </location>
</feature>
<evidence type="ECO:0000313" key="3">
    <source>
        <dbReference type="WBParaSite" id="MBELARI_LOCUS20080"/>
    </source>
</evidence>
<name>A0AAF3F0W6_9BILA</name>
<feature type="region of interest" description="Disordered" evidence="1">
    <location>
        <begin position="200"/>
        <end position="240"/>
    </location>
</feature>
<organism evidence="2 3">
    <name type="scientific">Mesorhabditis belari</name>
    <dbReference type="NCBI Taxonomy" id="2138241"/>
    <lineage>
        <taxon>Eukaryota</taxon>
        <taxon>Metazoa</taxon>
        <taxon>Ecdysozoa</taxon>
        <taxon>Nematoda</taxon>
        <taxon>Chromadorea</taxon>
        <taxon>Rhabditida</taxon>
        <taxon>Rhabditina</taxon>
        <taxon>Rhabditomorpha</taxon>
        <taxon>Rhabditoidea</taxon>
        <taxon>Rhabditidae</taxon>
        <taxon>Mesorhabditinae</taxon>
        <taxon>Mesorhabditis</taxon>
    </lineage>
</organism>
<protein>
    <submittedName>
        <fullName evidence="3">Uncharacterized protein</fullName>
    </submittedName>
</protein>
<feature type="compositionally biased region" description="Basic and acidic residues" evidence="1">
    <location>
        <begin position="360"/>
        <end position="371"/>
    </location>
</feature>
<keyword evidence="2" id="KW-1185">Reference proteome</keyword>
<reference evidence="3" key="1">
    <citation type="submission" date="2024-02" db="UniProtKB">
        <authorList>
            <consortium name="WormBaseParasite"/>
        </authorList>
    </citation>
    <scope>IDENTIFICATION</scope>
</reference>
<dbReference type="AlphaFoldDB" id="A0AAF3F0W6"/>
<feature type="compositionally biased region" description="Pro residues" evidence="1">
    <location>
        <begin position="382"/>
        <end position="391"/>
    </location>
</feature>
<feature type="compositionally biased region" description="Basic and acidic residues" evidence="1">
    <location>
        <begin position="116"/>
        <end position="126"/>
    </location>
</feature>
<feature type="compositionally biased region" description="Low complexity" evidence="1">
    <location>
        <begin position="205"/>
        <end position="240"/>
    </location>
</feature>
<feature type="compositionally biased region" description="Basic and acidic residues" evidence="1">
    <location>
        <begin position="70"/>
        <end position="107"/>
    </location>
</feature>
<dbReference type="WBParaSite" id="MBELARI_LOCUS20080">
    <property type="protein sequence ID" value="MBELARI_LOCUS20080"/>
    <property type="gene ID" value="MBELARI_LOCUS20080"/>
</dbReference>
<sequence>MVLYRWIMDYRLELCWVTASSLFAIYSLTICGKKKPAETAFKPNVPKQPTKSVAAPAKSVQSKPQYDPQEEPKDGKKAEKREDEKKEEKKEDGKDGGDKKDYPDAKEQTASQKKKRQEELKKEKEKKIADGFYQEKSDEDDTLEKIKSLEVEHTEKSNKKSQILSSVVTRPTTIDEIKMLPTNGSSSSITKTVVNLADFTTSTGTKPNPSTETKTTTKPNTTSVTTNFSTTSSTTKLPTTGTTAVPLADLMRTTIPTSEATTTIYMPRFQPGADENPGVKDGAMRYAVKDMERVDIKLAVPAKDSFNHPDIRLVARLAVAMVQSKMNKGTPYERIGIYKDRPPTHVDMEFPSMKKLKQVIDARKERVEERNNQPGTVNPDYDGPPRPPNGLPEPLVDNA</sequence>
<evidence type="ECO:0000256" key="1">
    <source>
        <dbReference type="SAM" id="MobiDB-lite"/>
    </source>
</evidence>